<dbReference type="RefSeq" id="WP_112678883.1">
    <property type="nucleotide sequence ID" value="NZ_PYAG01000041.1"/>
</dbReference>
<comment type="caution">
    <text evidence="1">The sequence shown here is derived from an EMBL/GenBank/DDBJ whole genome shotgun (WGS) entry which is preliminary data.</text>
</comment>
<sequence>MKIVKKSNGRNHWYVDTETGERVPGVTTVLDQGLPKKALINWAANATADYAIDHWDELSALAPSARLTKLKGGRYAVKDEASNRGTQVHKMGERLIRGEQVVVPDVLRPYVDSYVRFMDEFQLRARYIEAVVYSVDHRYVGTLDIFGDILLPDMPEYDHLPRDTDGFVCNTLLDAKTNRSGIFGETALQLSGYRFCQFMQPDPDDPESAFPMPEVTFTGAIHVRPDGYSLVPVVTGPEQHRAFLYAQQVGKFVQTDRDLIGEPIEPPTASRYALVKADEAEAVAY</sequence>
<organism evidence="1 2">
    <name type="scientific">Micromonospora saelicesensis</name>
    <dbReference type="NCBI Taxonomy" id="285676"/>
    <lineage>
        <taxon>Bacteria</taxon>
        <taxon>Bacillati</taxon>
        <taxon>Actinomycetota</taxon>
        <taxon>Actinomycetes</taxon>
        <taxon>Micromonosporales</taxon>
        <taxon>Micromonosporaceae</taxon>
        <taxon>Micromonospora</taxon>
    </lineage>
</organism>
<evidence type="ECO:0000313" key="1">
    <source>
        <dbReference type="EMBL" id="RAO26501.1"/>
    </source>
</evidence>
<name>A0A328NIM6_9ACTN</name>
<reference evidence="1 2" key="1">
    <citation type="submission" date="2018-03" db="EMBL/GenBank/DDBJ databases">
        <title>Defining the species Micromonospora saelicesensis and Micromonospora noduli under the framework of genomics.</title>
        <authorList>
            <person name="Riesco R."/>
            <person name="Trujillo M.E."/>
        </authorList>
    </citation>
    <scope>NUCLEOTIDE SEQUENCE [LARGE SCALE GENOMIC DNA]</scope>
    <source>
        <strain evidence="1 2">PSN13</strain>
    </source>
</reference>
<evidence type="ECO:0000313" key="2">
    <source>
        <dbReference type="Proteomes" id="UP000249419"/>
    </source>
</evidence>
<dbReference type="AlphaFoldDB" id="A0A328NIM6"/>
<gene>
    <name evidence="1" type="ORF">PSN13_06529</name>
</gene>
<proteinExistence type="predicted"/>
<accession>A0A328NIM6</accession>
<dbReference type="Proteomes" id="UP000249419">
    <property type="component" value="Unassembled WGS sequence"/>
</dbReference>
<protein>
    <submittedName>
        <fullName evidence="1">Uncharacterized protein</fullName>
    </submittedName>
</protein>
<dbReference type="EMBL" id="PYAG01000041">
    <property type="protein sequence ID" value="RAO26501.1"/>
    <property type="molecule type" value="Genomic_DNA"/>
</dbReference>